<dbReference type="HOGENOM" id="CLU_2563526_0_0_1"/>
<dbReference type="GeneID" id="7842403"/>
<evidence type="ECO:0000313" key="2">
    <source>
        <dbReference type="Proteomes" id="UP000009168"/>
    </source>
</evidence>
<dbReference type="EMBL" id="GG662855">
    <property type="protein sequence ID" value="EAR87190.1"/>
    <property type="molecule type" value="Genomic_DNA"/>
</dbReference>
<dbReference type="Proteomes" id="UP000009168">
    <property type="component" value="Unassembled WGS sequence"/>
</dbReference>
<reference evidence="2" key="1">
    <citation type="journal article" date="2006" name="PLoS Biol.">
        <title>Macronuclear genome sequence of the ciliate Tetrahymena thermophila, a model eukaryote.</title>
        <authorList>
            <person name="Eisen J.A."/>
            <person name="Coyne R.S."/>
            <person name="Wu M."/>
            <person name="Wu D."/>
            <person name="Thiagarajan M."/>
            <person name="Wortman J.R."/>
            <person name="Badger J.H."/>
            <person name="Ren Q."/>
            <person name="Amedeo P."/>
            <person name="Jones K.M."/>
            <person name="Tallon L.J."/>
            <person name="Delcher A.L."/>
            <person name="Salzberg S.L."/>
            <person name="Silva J.C."/>
            <person name="Haas B.J."/>
            <person name="Majoros W.H."/>
            <person name="Farzad M."/>
            <person name="Carlton J.M."/>
            <person name="Smith R.K. Jr."/>
            <person name="Garg J."/>
            <person name="Pearlman R.E."/>
            <person name="Karrer K.M."/>
            <person name="Sun L."/>
            <person name="Manning G."/>
            <person name="Elde N.C."/>
            <person name="Turkewitz A.P."/>
            <person name="Asai D.J."/>
            <person name="Wilkes D.E."/>
            <person name="Wang Y."/>
            <person name="Cai H."/>
            <person name="Collins K."/>
            <person name="Stewart B.A."/>
            <person name="Lee S.R."/>
            <person name="Wilamowska K."/>
            <person name="Weinberg Z."/>
            <person name="Ruzzo W.L."/>
            <person name="Wloga D."/>
            <person name="Gaertig J."/>
            <person name="Frankel J."/>
            <person name="Tsao C.-C."/>
            <person name="Gorovsky M.A."/>
            <person name="Keeling P.J."/>
            <person name="Waller R.F."/>
            <person name="Patron N.J."/>
            <person name="Cherry J.M."/>
            <person name="Stover N.A."/>
            <person name="Krieger C.J."/>
            <person name="del Toro C."/>
            <person name="Ryder H.F."/>
            <person name="Williamson S.C."/>
            <person name="Barbeau R.A."/>
            <person name="Hamilton E.P."/>
            <person name="Orias E."/>
        </authorList>
    </citation>
    <scope>NUCLEOTIDE SEQUENCE [LARGE SCALE GENOMIC DNA]</scope>
    <source>
        <strain evidence="2">SB210</strain>
    </source>
</reference>
<dbReference type="InParanoid" id="Q22PB9"/>
<dbReference type="AlphaFoldDB" id="Q22PB9"/>
<protein>
    <submittedName>
        <fullName evidence="1">Uncharacterized protein</fullName>
    </submittedName>
</protein>
<proteinExistence type="predicted"/>
<evidence type="ECO:0000313" key="1">
    <source>
        <dbReference type="EMBL" id="EAR87190.1"/>
    </source>
</evidence>
<accession>Q22PB9</accession>
<dbReference type="KEGG" id="tet:TTHERM_00363240"/>
<dbReference type="RefSeq" id="XP_001007435.1">
    <property type="nucleotide sequence ID" value="XM_001007435.1"/>
</dbReference>
<keyword evidence="2" id="KW-1185">Reference proteome</keyword>
<sequence length="82" mass="9999">MQSKSYQIHRQQSKCQLLIDQKNLGNQVNKANIRKNRKKYQVNIYKANRQYYSHYLRNTPNQQHKAERINFPIQVQQKSFAY</sequence>
<name>Q22PB9_TETTS</name>
<gene>
    <name evidence="1" type="ORF">TTHERM_00363240</name>
</gene>
<organism evidence="1 2">
    <name type="scientific">Tetrahymena thermophila (strain SB210)</name>
    <dbReference type="NCBI Taxonomy" id="312017"/>
    <lineage>
        <taxon>Eukaryota</taxon>
        <taxon>Sar</taxon>
        <taxon>Alveolata</taxon>
        <taxon>Ciliophora</taxon>
        <taxon>Intramacronucleata</taxon>
        <taxon>Oligohymenophorea</taxon>
        <taxon>Hymenostomatida</taxon>
        <taxon>Tetrahymenina</taxon>
        <taxon>Tetrahymenidae</taxon>
        <taxon>Tetrahymena</taxon>
    </lineage>
</organism>